<dbReference type="RefSeq" id="WP_093965636.1">
    <property type="nucleotide sequence ID" value="NZ_FXYE01000001.1"/>
</dbReference>
<reference evidence="3" key="1">
    <citation type="submission" date="2017-05" db="EMBL/GenBank/DDBJ databases">
        <authorList>
            <person name="Rodrigo-Torres L."/>
            <person name="Arahal R. D."/>
            <person name="Lucena T."/>
        </authorList>
    </citation>
    <scope>NUCLEOTIDE SEQUENCE [LARGE SCALE GENOMIC DNA]</scope>
    <source>
        <strain evidence="3">CECT 8621</strain>
    </source>
</reference>
<gene>
    <name evidence="2" type="ORF">COL8621_00374</name>
</gene>
<dbReference type="OrthoDB" id="285836at2"/>
<dbReference type="EMBL" id="FXYE01000001">
    <property type="protein sequence ID" value="SMX31292.1"/>
    <property type="molecule type" value="Genomic_DNA"/>
</dbReference>
<dbReference type="Pfam" id="PF04102">
    <property type="entry name" value="SlyX"/>
    <property type="match status" value="1"/>
</dbReference>
<evidence type="ECO:0008006" key="4">
    <source>
        <dbReference type="Google" id="ProtNLM"/>
    </source>
</evidence>
<evidence type="ECO:0000256" key="1">
    <source>
        <dbReference type="SAM" id="MobiDB-lite"/>
    </source>
</evidence>
<name>A0A238JN28_9RHOB</name>
<accession>A0A238JN28</accession>
<evidence type="ECO:0000313" key="3">
    <source>
        <dbReference type="Proteomes" id="UP000202922"/>
    </source>
</evidence>
<proteinExistence type="predicted"/>
<dbReference type="Proteomes" id="UP000202922">
    <property type="component" value="Unassembled WGS sequence"/>
</dbReference>
<organism evidence="2 3">
    <name type="scientific">Actibacterium lipolyticum</name>
    <dbReference type="NCBI Taxonomy" id="1524263"/>
    <lineage>
        <taxon>Bacteria</taxon>
        <taxon>Pseudomonadati</taxon>
        <taxon>Pseudomonadota</taxon>
        <taxon>Alphaproteobacteria</taxon>
        <taxon>Rhodobacterales</taxon>
        <taxon>Roseobacteraceae</taxon>
        <taxon>Actibacterium</taxon>
    </lineage>
</organism>
<feature type="region of interest" description="Disordered" evidence="1">
    <location>
        <begin position="50"/>
        <end position="69"/>
    </location>
</feature>
<dbReference type="AlphaFoldDB" id="A0A238JN28"/>
<sequence length="69" mass="7726">MSDDSTTKMEERIAHLTAAVDDLSDIVATQANEIALLTNRVRMLMEREAEREYDAGGTVPLADQKPPHW</sequence>
<protein>
    <recommendedName>
        <fullName evidence="4">SlyX protein</fullName>
    </recommendedName>
</protein>
<dbReference type="InterPro" id="IPR007236">
    <property type="entry name" value="SlyX"/>
</dbReference>
<keyword evidence="3" id="KW-1185">Reference proteome</keyword>
<evidence type="ECO:0000313" key="2">
    <source>
        <dbReference type="EMBL" id="SMX31292.1"/>
    </source>
</evidence>